<reference evidence="2 3" key="1">
    <citation type="submission" date="2018-06" db="EMBL/GenBank/DDBJ databases">
        <title>Genomic Encyclopedia of Type Strains, Phase IV (KMG-IV): sequencing the most valuable type-strain genomes for metagenomic binning, comparative biology and taxonomic classification.</title>
        <authorList>
            <person name="Goeker M."/>
        </authorList>
    </citation>
    <scope>NUCLEOTIDE SEQUENCE [LARGE SCALE GENOMIC DNA]</scope>
    <source>
        <strain evidence="2 3">DSM 25619</strain>
    </source>
</reference>
<sequence>MKSYVINLDRCADRLQDIVEVFKHNNLDFVRVRAVDGKEYAKTLRNWSYLITPPEVGCFYSHIRCFELIAAGDEDYAAIFEDDIILSKSASHFLSSIEWIPGDADIIKIETKDEKKKIKLDEVVNLTDFDFKIGKLKSIHLGTAGYIISKKAASNIINILKKPEIPIDNYLFSGCEGELSNFCVYQIFPALCKQKTDGSIIDVERSEWHSMEVEERRRNKIQIGIGERIIREIKRPLRKYSNRFLNWYFEIHSTHRVGKGWRLTWAPMLLHFSGES</sequence>
<keyword evidence="3" id="KW-1185">Reference proteome</keyword>
<dbReference type="InterPro" id="IPR002654">
    <property type="entry name" value="Glyco_trans_25"/>
</dbReference>
<dbReference type="Pfam" id="PF01755">
    <property type="entry name" value="Glyco_transf_25"/>
    <property type="match status" value="1"/>
</dbReference>
<organism evidence="2 3">
    <name type="scientific">Pseudochrobactrum asaccharolyticum</name>
    <dbReference type="NCBI Taxonomy" id="354351"/>
    <lineage>
        <taxon>Bacteria</taxon>
        <taxon>Pseudomonadati</taxon>
        <taxon>Pseudomonadota</taxon>
        <taxon>Alphaproteobacteria</taxon>
        <taxon>Hyphomicrobiales</taxon>
        <taxon>Brucellaceae</taxon>
        <taxon>Pseudochrobactrum</taxon>
    </lineage>
</organism>
<dbReference type="GO" id="GO:0016740">
    <property type="term" value="F:transferase activity"/>
    <property type="evidence" value="ECO:0007669"/>
    <property type="project" value="UniProtKB-KW"/>
</dbReference>
<evidence type="ECO:0000313" key="2">
    <source>
        <dbReference type="EMBL" id="RBO89634.1"/>
    </source>
</evidence>
<dbReference type="OrthoDB" id="259382at2"/>
<evidence type="ECO:0000259" key="1">
    <source>
        <dbReference type="Pfam" id="PF01755"/>
    </source>
</evidence>
<proteinExistence type="predicted"/>
<dbReference type="Proteomes" id="UP000252893">
    <property type="component" value="Unassembled WGS sequence"/>
</dbReference>
<feature type="domain" description="Glycosyl transferase family 25" evidence="1">
    <location>
        <begin position="2"/>
        <end position="170"/>
    </location>
</feature>
<gene>
    <name evidence="2" type="ORF">DFR47_1151</name>
</gene>
<dbReference type="RefSeq" id="WP_113946325.1">
    <property type="nucleotide sequence ID" value="NZ_JBHEEG010000015.1"/>
</dbReference>
<accession>A0A366DJX6</accession>
<dbReference type="EMBL" id="QNRH01000015">
    <property type="protein sequence ID" value="RBO89634.1"/>
    <property type="molecule type" value="Genomic_DNA"/>
</dbReference>
<comment type="caution">
    <text evidence="2">The sequence shown here is derived from an EMBL/GenBank/DDBJ whole genome shotgun (WGS) entry which is preliminary data.</text>
</comment>
<keyword evidence="2" id="KW-0808">Transferase</keyword>
<dbReference type="CDD" id="cd06532">
    <property type="entry name" value="Glyco_transf_25"/>
    <property type="match status" value="1"/>
</dbReference>
<protein>
    <submittedName>
        <fullName evidence="2">Glycosyl transferase family 25</fullName>
    </submittedName>
</protein>
<evidence type="ECO:0000313" key="3">
    <source>
        <dbReference type="Proteomes" id="UP000252893"/>
    </source>
</evidence>
<name>A0A366DJX6_9HYPH</name>
<dbReference type="AlphaFoldDB" id="A0A366DJX6"/>